<reference evidence="1" key="1">
    <citation type="journal article" date="2015" name="Nature">
        <title>Complex archaea that bridge the gap between prokaryotes and eukaryotes.</title>
        <authorList>
            <person name="Spang A."/>
            <person name="Saw J.H."/>
            <person name="Jorgensen S.L."/>
            <person name="Zaremba-Niedzwiedzka K."/>
            <person name="Martijn J."/>
            <person name="Lind A.E."/>
            <person name="van Eijk R."/>
            <person name="Schleper C."/>
            <person name="Guy L."/>
            <person name="Ettema T.J."/>
        </authorList>
    </citation>
    <scope>NUCLEOTIDE SEQUENCE</scope>
</reference>
<dbReference type="EMBL" id="LAZR01062698">
    <property type="protein sequence ID" value="KKK60984.1"/>
    <property type="molecule type" value="Genomic_DNA"/>
</dbReference>
<proteinExistence type="predicted"/>
<gene>
    <name evidence="1" type="ORF">LCGC14_3018910</name>
</gene>
<feature type="non-terminal residue" evidence="1">
    <location>
        <position position="108"/>
    </location>
</feature>
<comment type="caution">
    <text evidence="1">The sequence shown here is derived from an EMBL/GenBank/DDBJ whole genome shotgun (WGS) entry which is preliminary data.</text>
</comment>
<sequence length="108" mass="11581">MALTPDLKTEAMDKSWWPTPTSFGRYAPGVRQQEQAQGIGSFTQFEGAEASAQAADIEPGAFMAAAASLGELAQMFISPYTEQFEATTDFRAQHETVPGFDTGGSPLE</sequence>
<organism evidence="1">
    <name type="scientific">marine sediment metagenome</name>
    <dbReference type="NCBI Taxonomy" id="412755"/>
    <lineage>
        <taxon>unclassified sequences</taxon>
        <taxon>metagenomes</taxon>
        <taxon>ecological metagenomes</taxon>
    </lineage>
</organism>
<protein>
    <submittedName>
        <fullName evidence="1">Uncharacterized protein</fullName>
    </submittedName>
</protein>
<evidence type="ECO:0000313" key="1">
    <source>
        <dbReference type="EMBL" id="KKK60984.1"/>
    </source>
</evidence>
<accession>A0A0F8Z3L3</accession>
<name>A0A0F8Z3L3_9ZZZZ</name>
<dbReference type="AlphaFoldDB" id="A0A0F8Z3L3"/>